<name>A0A4S4NAR8_9RHOB</name>
<comment type="caution">
    <text evidence="2">The sequence shown here is derived from an EMBL/GenBank/DDBJ whole genome shotgun (WGS) entry which is preliminary data.</text>
</comment>
<dbReference type="Proteomes" id="UP000306602">
    <property type="component" value="Unassembled WGS sequence"/>
</dbReference>
<reference evidence="2 3" key="1">
    <citation type="submission" date="2019-04" db="EMBL/GenBank/DDBJ databases">
        <title>Shimia ponticola sp. nov., isolated from seawater.</title>
        <authorList>
            <person name="Kim Y.-O."/>
            <person name="Yoon J.-H."/>
        </authorList>
    </citation>
    <scope>NUCLEOTIDE SEQUENCE [LARGE SCALE GENOMIC DNA]</scope>
    <source>
        <strain evidence="2 3">MYP11</strain>
    </source>
</reference>
<dbReference type="Gene3D" id="3.10.180.10">
    <property type="entry name" value="2,3-Dihydroxybiphenyl 1,2-Dioxygenase, domain 1"/>
    <property type="match status" value="1"/>
</dbReference>
<gene>
    <name evidence="2" type="ORF">E4Z66_11810</name>
</gene>
<dbReference type="InterPro" id="IPR004360">
    <property type="entry name" value="Glyas_Fos-R_dOase_dom"/>
</dbReference>
<keyword evidence="3" id="KW-1185">Reference proteome</keyword>
<sequence length="142" mass="15223">MDQRISLITLGAKNAEALATFYDKMGWARVDSPDGIVVFDLIGQALGIYPLDKLAEDTGLTMDAMGHGAATLGYNVTERAQVAEVLAAAQSAGATILRPASDVFWGGHTGYFADPEGHVWEVSWNPFSTLGPNGEFRWNGYA</sequence>
<dbReference type="SUPFAM" id="SSF54593">
    <property type="entry name" value="Glyoxalase/Bleomycin resistance protein/Dihydroxybiphenyl dioxygenase"/>
    <property type="match status" value="1"/>
</dbReference>
<dbReference type="InterPro" id="IPR029068">
    <property type="entry name" value="Glyas_Bleomycin-R_OHBP_Dase"/>
</dbReference>
<dbReference type="RefSeq" id="WP_136463235.1">
    <property type="nucleotide sequence ID" value="NZ_SRKY01000003.1"/>
</dbReference>
<accession>A0A4S4NAR8</accession>
<evidence type="ECO:0000313" key="2">
    <source>
        <dbReference type="EMBL" id="THH35765.1"/>
    </source>
</evidence>
<dbReference type="Pfam" id="PF00903">
    <property type="entry name" value="Glyoxalase"/>
    <property type="match status" value="1"/>
</dbReference>
<dbReference type="EMBL" id="SRKY01000003">
    <property type="protein sequence ID" value="THH35765.1"/>
    <property type="molecule type" value="Genomic_DNA"/>
</dbReference>
<dbReference type="AlphaFoldDB" id="A0A4S4NAR8"/>
<dbReference type="PANTHER" id="PTHR36503:SF1">
    <property type="entry name" value="BLR2520 PROTEIN"/>
    <property type="match status" value="1"/>
</dbReference>
<organism evidence="2 3">
    <name type="scientific">Aliishimia ponticola</name>
    <dbReference type="NCBI Taxonomy" id="2499833"/>
    <lineage>
        <taxon>Bacteria</taxon>
        <taxon>Pseudomonadati</taxon>
        <taxon>Pseudomonadota</taxon>
        <taxon>Alphaproteobacteria</taxon>
        <taxon>Rhodobacterales</taxon>
        <taxon>Paracoccaceae</taxon>
        <taxon>Aliishimia</taxon>
    </lineage>
</organism>
<dbReference type="InterPro" id="IPR037523">
    <property type="entry name" value="VOC_core"/>
</dbReference>
<dbReference type="PANTHER" id="PTHR36503">
    <property type="entry name" value="BLR2520 PROTEIN"/>
    <property type="match status" value="1"/>
</dbReference>
<proteinExistence type="predicted"/>
<dbReference type="OrthoDB" id="9798430at2"/>
<protein>
    <submittedName>
        <fullName evidence="2">VOC family protein</fullName>
    </submittedName>
</protein>
<feature type="domain" description="VOC" evidence="1">
    <location>
        <begin position="4"/>
        <end position="125"/>
    </location>
</feature>
<dbReference type="PROSITE" id="PS51819">
    <property type="entry name" value="VOC"/>
    <property type="match status" value="1"/>
</dbReference>
<evidence type="ECO:0000259" key="1">
    <source>
        <dbReference type="PROSITE" id="PS51819"/>
    </source>
</evidence>
<evidence type="ECO:0000313" key="3">
    <source>
        <dbReference type="Proteomes" id="UP000306602"/>
    </source>
</evidence>